<dbReference type="InterPro" id="IPR002110">
    <property type="entry name" value="Ankyrin_rpt"/>
</dbReference>
<evidence type="ECO:0000256" key="1">
    <source>
        <dbReference type="ARBA" id="ARBA00022737"/>
    </source>
</evidence>
<dbReference type="Gene3D" id="1.25.40.20">
    <property type="entry name" value="Ankyrin repeat-containing domain"/>
    <property type="match status" value="2"/>
</dbReference>
<keyword evidence="2 3" id="KW-0040">ANK repeat</keyword>
<feature type="repeat" description="ANK" evidence="3">
    <location>
        <begin position="208"/>
        <end position="240"/>
    </location>
</feature>
<organism evidence="4 5">
    <name type="scientific">Ramalina farinacea</name>
    <dbReference type="NCBI Taxonomy" id="258253"/>
    <lineage>
        <taxon>Eukaryota</taxon>
        <taxon>Fungi</taxon>
        <taxon>Dikarya</taxon>
        <taxon>Ascomycota</taxon>
        <taxon>Pezizomycotina</taxon>
        <taxon>Lecanoromycetes</taxon>
        <taxon>OSLEUM clade</taxon>
        <taxon>Lecanoromycetidae</taxon>
        <taxon>Lecanorales</taxon>
        <taxon>Lecanorineae</taxon>
        <taxon>Ramalinaceae</taxon>
        <taxon>Ramalina</taxon>
    </lineage>
</organism>
<keyword evidence="1" id="KW-0677">Repeat</keyword>
<proteinExistence type="predicted"/>
<dbReference type="EMBL" id="JAPUFD010000013">
    <property type="protein sequence ID" value="MDI1490912.1"/>
    <property type="molecule type" value="Genomic_DNA"/>
</dbReference>
<dbReference type="Pfam" id="PF12796">
    <property type="entry name" value="Ank_2"/>
    <property type="match status" value="1"/>
</dbReference>
<protein>
    <submittedName>
        <fullName evidence="4">Uncharacterized protein</fullName>
    </submittedName>
</protein>
<dbReference type="SUPFAM" id="SSF48403">
    <property type="entry name" value="Ankyrin repeat"/>
    <property type="match status" value="1"/>
</dbReference>
<evidence type="ECO:0000256" key="2">
    <source>
        <dbReference type="ARBA" id="ARBA00023043"/>
    </source>
</evidence>
<dbReference type="InterPro" id="IPR050776">
    <property type="entry name" value="Ank_Repeat/CDKN_Inhibitor"/>
</dbReference>
<evidence type="ECO:0000256" key="3">
    <source>
        <dbReference type="PROSITE-ProRule" id="PRU00023"/>
    </source>
</evidence>
<dbReference type="Proteomes" id="UP001161017">
    <property type="component" value="Unassembled WGS sequence"/>
</dbReference>
<dbReference type="SMART" id="SM00248">
    <property type="entry name" value="ANK"/>
    <property type="match status" value="3"/>
</dbReference>
<evidence type="ECO:0000313" key="5">
    <source>
        <dbReference type="Proteomes" id="UP001161017"/>
    </source>
</evidence>
<name>A0AA43QRN4_9LECA</name>
<dbReference type="AlphaFoldDB" id="A0AA43QRN4"/>
<dbReference type="InterPro" id="IPR036770">
    <property type="entry name" value="Ankyrin_rpt-contain_sf"/>
</dbReference>
<reference evidence="4" key="1">
    <citation type="journal article" date="2023" name="Genome Biol. Evol.">
        <title>First Whole Genome Sequence and Flow Cytometry Genome Size Data for the Lichen-Forming Fungus Ramalina farinacea (Ascomycota).</title>
        <authorList>
            <person name="Llewellyn T."/>
            <person name="Mian S."/>
            <person name="Hill R."/>
            <person name="Leitch I.J."/>
            <person name="Gaya E."/>
        </authorList>
    </citation>
    <scope>NUCLEOTIDE SEQUENCE</scope>
    <source>
        <strain evidence="4">LIQ254RAFAR</strain>
    </source>
</reference>
<evidence type="ECO:0000313" key="4">
    <source>
        <dbReference type="EMBL" id="MDI1490912.1"/>
    </source>
</evidence>
<keyword evidence="5" id="KW-1185">Reference proteome</keyword>
<dbReference type="PROSITE" id="PS50297">
    <property type="entry name" value="ANK_REP_REGION"/>
    <property type="match status" value="1"/>
</dbReference>
<gene>
    <name evidence="4" type="ORF">OHK93_002117</name>
</gene>
<comment type="caution">
    <text evidence="4">The sequence shown here is derived from an EMBL/GenBank/DDBJ whole genome shotgun (WGS) entry which is preliminary data.</text>
</comment>
<accession>A0AA43QRN4</accession>
<dbReference type="PANTHER" id="PTHR24201">
    <property type="entry name" value="ANK_REP_REGION DOMAIN-CONTAINING PROTEIN"/>
    <property type="match status" value="1"/>
</dbReference>
<dbReference type="PROSITE" id="PS50088">
    <property type="entry name" value="ANK_REPEAT"/>
    <property type="match status" value="1"/>
</dbReference>
<sequence>MPRILQLISSLTKKNRTSLRRVFERQDTDLDASIDRIEAFEGNCFVFWAVELKDRVFAEIYLQSWIQDCHRRRDFYEARFGISEAVDVQYRLVEQLSSPEYHGTPDMLYTETTSLVEMYRKLTNRCRSLHPLLQDPALFIVISDLSELETKLESNYAHSGVAVIRTLFTQLSRPWQTLAIADAICEKRCWAVLTYLGTGLDINQQMESGMSILHLAVERGSQNIVEMLIEKGADLLAINTFNGWSALHYATWGKHARILRTLLSTELNGVILVKDKNNETALDLARKRGVDDCIQTLQEAVARQNRQSFSDDLVRDRRVDDCIQPLQEAMTQPNRQSVCDDLAWERGVDECSQPLQEAMGRQNGHSEHDELRGLSNLDDYQAILGHFHTNLESIGRKATTWKSY</sequence>